<dbReference type="InterPro" id="IPR010371">
    <property type="entry name" value="YBR137W-like"/>
</dbReference>
<dbReference type="InterPro" id="IPR005624">
    <property type="entry name" value="PduO/GlcC-like"/>
</dbReference>
<evidence type="ECO:0000313" key="2">
    <source>
        <dbReference type="EMBL" id="SEP43124.1"/>
    </source>
</evidence>
<keyword evidence="3" id="KW-1185">Reference proteome</keyword>
<dbReference type="InterPro" id="IPR038084">
    <property type="entry name" value="PduO/GlcC-like_sf"/>
</dbReference>
<dbReference type="OrthoDB" id="9815315at2"/>
<dbReference type="PANTHER" id="PTHR28255">
    <property type="match status" value="1"/>
</dbReference>
<dbReference type="STRING" id="112903.SAMN04490178_12954"/>
<dbReference type="Proteomes" id="UP000198847">
    <property type="component" value="Unassembled WGS sequence"/>
</dbReference>
<dbReference type="Gene3D" id="3.30.450.150">
    <property type="entry name" value="Haem-degrading domain"/>
    <property type="match status" value="1"/>
</dbReference>
<dbReference type="AlphaFoldDB" id="A0A1H8XSU3"/>
<name>A0A1H8XSU3_9FIRM</name>
<dbReference type="HAMAP" id="MF_00761">
    <property type="entry name" value="UPF0303"/>
    <property type="match status" value="1"/>
</dbReference>
<evidence type="ECO:0000313" key="3">
    <source>
        <dbReference type="Proteomes" id="UP000198847"/>
    </source>
</evidence>
<dbReference type="NCBIfam" id="NF002696">
    <property type="entry name" value="PRK02487.1-5"/>
    <property type="match status" value="1"/>
</dbReference>
<dbReference type="SUPFAM" id="SSF143744">
    <property type="entry name" value="GlcG-like"/>
    <property type="match status" value="1"/>
</dbReference>
<sequence>MAINEYEQELAILEQEEGEIQFSAFTSEMALTVGMMLYEEVKRRGKAVVIHIARNQQCLFHLAMEGTAIDNADWVRRKSNVVHHFGKSSYHVGTKLRQQGKTLENKYGFALRDYADHGGAFPLIIKDVGPVGTIAVSGLPQKEDHELVVSVLRNYLAELNGVATRV</sequence>
<proteinExistence type="inferred from homology"/>
<evidence type="ECO:0000256" key="1">
    <source>
        <dbReference type="HAMAP-Rule" id="MF_00761"/>
    </source>
</evidence>
<organism evidence="2 3">
    <name type="scientific">Propionispora vibrioides</name>
    <dbReference type="NCBI Taxonomy" id="112903"/>
    <lineage>
        <taxon>Bacteria</taxon>
        <taxon>Bacillati</taxon>
        <taxon>Bacillota</taxon>
        <taxon>Negativicutes</taxon>
        <taxon>Selenomonadales</taxon>
        <taxon>Sporomusaceae</taxon>
        <taxon>Propionispora</taxon>
    </lineage>
</organism>
<dbReference type="PIRSF" id="PIRSF008757">
    <property type="entry name" value="UCP008757"/>
    <property type="match status" value="1"/>
</dbReference>
<accession>A0A1H8XSU3</accession>
<dbReference type="RefSeq" id="WP_091751038.1">
    <property type="nucleotide sequence ID" value="NZ_FODY01000029.1"/>
</dbReference>
<dbReference type="EMBL" id="FODY01000029">
    <property type="protein sequence ID" value="SEP43124.1"/>
    <property type="molecule type" value="Genomic_DNA"/>
</dbReference>
<reference evidence="2 3" key="1">
    <citation type="submission" date="2016-10" db="EMBL/GenBank/DDBJ databases">
        <authorList>
            <person name="de Groot N.N."/>
        </authorList>
    </citation>
    <scope>NUCLEOTIDE SEQUENCE [LARGE SCALE GENOMIC DNA]</scope>
    <source>
        <strain evidence="2 3">DSM 13305</strain>
    </source>
</reference>
<dbReference type="PANTHER" id="PTHR28255:SF1">
    <property type="entry name" value="UPF0303 PROTEIN YBR137W"/>
    <property type="match status" value="1"/>
</dbReference>
<dbReference type="Pfam" id="PF03928">
    <property type="entry name" value="HbpS-like"/>
    <property type="match status" value="1"/>
</dbReference>
<gene>
    <name evidence="2" type="ORF">SAMN04490178_12954</name>
</gene>
<protein>
    <recommendedName>
        <fullName evidence="1">UPF0303 protein SAMN04490178_12954</fullName>
    </recommendedName>
</protein>
<comment type="similarity">
    <text evidence="1">Belongs to the UPF0303 family.</text>
</comment>